<keyword evidence="2" id="KW-1185">Reference proteome</keyword>
<gene>
    <name evidence="1" type="ORF">BjapCC829_46945</name>
</gene>
<keyword evidence="1" id="KW-0614">Plasmid</keyword>
<geneLocation type="plasmid" evidence="1 2">
    <name>pCC829_1</name>
</geneLocation>
<sequence>MQFLNVVSEWPQDHVGDEVAAYAVFSRVMGAGRSLRAVIDAVKSTRLDYDDDPPSLTSVLMTIEHNP</sequence>
<dbReference type="EMBL" id="CP088101">
    <property type="protein sequence ID" value="UFW91545.1"/>
    <property type="molecule type" value="Genomic_DNA"/>
</dbReference>
<evidence type="ECO:0000313" key="1">
    <source>
        <dbReference type="EMBL" id="UFW91545.1"/>
    </source>
</evidence>
<dbReference type="Proteomes" id="UP001430990">
    <property type="component" value="Plasmid pCC829_1"/>
</dbReference>
<proteinExistence type="predicted"/>
<evidence type="ECO:0000313" key="2">
    <source>
        <dbReference type="Proteomes" id="UP001430990"/>
    </source>
</evidence>
<accession>A0ABY3QZU4</accession>
<dbReference type="RefSeq" id="WP_231145577.1">
    <property type="nucleotide sequence ID" value="NZ_CP088101.1"/>
</dbReference>
<protein>
    <submittedName>
        <fullName evidence="1">Uncharacterized protein</fullName>
    </submittedName>
</protein>
<reference evidence="1" key="1">
    <citation type="submission" date="2021-11" db="EMBL/GenBank/DDBJ databases">
        <title>Australian commercial rhizobial inoculants.</title>
        <authorList>
            <person name="Kohlmeier M.G."/>
            <person name="O'Hara G.W."/>
            <person name="Colombi E."/>
            <person name="Ramsay J.P."/>
            <person name="Terpolilli J."/>
        </authorList>
    </citation>
    <scope>NUCLEOTIDE SEQUENCE</scope>
    <source>
        <strain evidence="1">CC829</strain>
        <plasmid evidence="1">pCC829_1</plasmid>
    </source>
</reference>
<name>A0ABY3QZU4_9BRAD</name>
<organism evidence="1 2">
    <name type="scientific">Bradyrhizobium barranii</name>
    <dbReference type="NCBI Taxonomy" id="2992140"/>
    <lineage>
        <taxon>Bacteria</taxon>
        <taxon>Pseudomonadati</taxon>
        <taxon>Pseudomonadota</taxon>
        <taxon>Alphaproteobacteria</taxon>
        <taxon>Hyphomicrobiales</taxon>
        <taxon>Nitrobacteraceae</taxon>
        <taxon>Bradyrhizobium</taxon>
    </lineage>
</organism>